<comment type="caution">
    <text evidence="3">The sequence shown here is derived from an EMBL/GenBank/DDBJ whole genome shotgun (WGS) entry which is preliminary data.</text>
</comment>
<evidence type="ECO:0000256" key="1">
    <source>
        <dbReference type="ARBA" id="ARBA00009580"/>
    </source>
</evidence>
<evidence type="ECO:0000313" key="3">
    <source>
        <dbReference type="EMBL" id="RFZ80771.1"/>
    </source>
</evidence>
<feature type="region of interest" description="Disordered" evidence="2">
    <location>
        <begin position="1"/>
        <end position="22"/>
    </location>
</feature>
<sequence>MGGNDKMNEKNTGSMGRIKLEKLHNTRDLGGLETQDGKRILPKRLIRSGTLYEATGEDIRILSDGCGLGTVIDFRTATERKQKPDPEMPGVRNIFNPILDEKTVGITFEEEQEAEEGEPDAIKSILLHASSLGGKPESYVDRLYEDLVLNDHAAYSYSRFFDLLLEADDRAVLWHCTAGKDRVGVGTALLLTALGVQRETIIKDFVKTNDYVMEQVNLTCCLIEKETGDRGLADCVRVLFTVSESYILRAFSSIEQSFGTIDQYLTQRLFVTQEKRDALRAKFLAQ</sequence>
<dbReference type="PANTHER" id="PTHR31126:SF1">
    <property type="entry name" value="TYROSINE SPECIFIC PROTEIN PHOSPHATASES DOMAIN-CONTAINING PROTEIN"/>
    <property type="match status" value="1"/>
</dbReference>
<dbReference type="Pfam" id="PF13350">
    <property type="entry name" value="Y_phosphatase3"/>
    <property type="match status" value="1"/>
</dbReference>
<accession>A0A3E2NIM1</accession>
<comment type="similarity">
    <text evidence="1">Belongs to the protein-tyrosine phosphatase family.</text>
</comment>
<organism evidence="3 4">
    <name type="scientific">Lacrimispora amygdalina</name>
    <dbReference type="NCBI Taxonomy" id="253257"/>
    <lineage>
        <taxon>Bacteria</taxon>
        <taxon>Bacillati</taxon>
        <taxon>Bacillota</taxon>
        <taxon>Clostridia</taxon>
        <taxon>Lachnospirales</taxon>
        <taxon>Lachnospiraceae</taxon>
        <taxon>Lacrimispora</taxon>
    </lineage>
</organism>
<dbReference type="PANTHER" id="PTHR31126">
    <property type="entry name" value="TYROSINE-PROTEIN PHOSPHATASE"/>
    <property type="match status" value="1"/>
</dbReference>
<dbReference type="Proteomes" id="UP000260680">
    <property type="component" value="Unassembled WGS sequence"/>
</dbReference>
<dbReference type="InterPro" id="IPR029021">
    <property type="entry name" value="Prot-tyrosine_phosphatase-like"/>
</dbReference>
<gene>
    <name evidence="3" type="ORF">DS742_01340</name>
</gene>
<dbReference type="EMBL" id="QOHO01000005">
    <property type="protein sequence ID" value="RFZ80771.1"/>
    <property type="molecule type" value="Genomic_DNA"/>
</dbReference>
<dbReference type="GO" id="GO:0004721">
    <property type="term" value="F:phosphoprotein phosphatase activity"/>
    <property type="evidence" value="ECO:0007669"/>
    <property type="project" value="InterPro"/>
</dbReference>
<evidence type="ECO:0000256" key="2">
    <source>
        <dbReference type="SAM" id="MobiDB-lite"/>
    </source>
</evidence>
<dbReference type="Gene3D" id="3.90.190.10">
    <property type="entry name" value="Protein tyrosine phosphatase superfamily"/>
    <property type="match status" value="1"/>
</dbReference>
<reference evidence="3 4" key="1">
    <citation type="submission" date="2018-07" db="EMBL/GenBank/DDBJ databases">
        <title>New species, Clostridium PI-S10-A1B.</title>
        <authorList>
            <person name="Krishna G."/>
            <person name="Summeta K."/>
            <person name="Shikha S."/>
            <person name="Prabhu P.B."/>
            <person name="Suresh K."/>
        </authorList>
    </citation>
    <scope>NUCLEOTIDE SEQUENCE [LARGE SCALE GENOMIC DNA]</scope>
    <source>
        <strain evidence="3 4">PI-S10-A1B</strain>
    </source>
</reference>
<name>A0A3E2NIM1_9FIRM</name>
<dbReference type="OrthoDB" id="9815473at2"/>
<dbReference type="SUPFAM" id="SSF52799">
    <property type="entry name" value="(Phosphotyrosine protein) phosphatases II"/>
    <property type="match status" value="1"/>
</dbReference>
<protein>
    <submittedName>
        <fullName evidence="3">Protein-tyrosine-phosphatase</fullName>
    </submittedName>
</protein>
<dbReference type="AlphaFoldDB" id="A0A3E2NIM1"/>
<proteinExistence type="inferred from homology"/>
<evidence type="ECO:0000313" key="4">
    <source>
        <dbReference type="Proteomes" id="UP000260680"/>
    </source>
</evidence>
<dbReference type="InterPro" id="IPR026893">
    <property type="entry name" value="Tyr/Ser_Pase_IphP-type"/>
</dbReference>